<reference evidence="2" key="1">
    <citation type="submission" date="2020-02" db="EMBL/GenBank/DDBJ databases">
        <authorList>
            <person name="Meier V. D."/>
        </authorList>
    </citation>
    <scope>NUCLEOTIDE SEQUENCE</scope>
    <source>
        <strain evidence="2">AVDCRST_MAG61</strain>
    </source>
</reference>
<evidence type="ECO:0000259" key="1">
    <source>
        <dbReference type="Pfam" id="PF03364"/>
    </source>
</evidence>
<dbReference type="EMBL" id="CADCTT010000084">
    <property type="protein sequence ID" value="CAA9295740.1"/>
    <property type="molecule type" value="Genomic_DNA"/>
</dbReference>
<feature type="domain" description="Coenzyme Q-binding protein COQ10 START" evidence="1">
    <location>
        <begin position="10"/>
        <end position="131"/>
    </location>
</feature>
<dbReference type="PANTHER" id="PTHR33824">
    <property type="entry name" value="POLYKETIDE CYCLASE/DEHYDRASE AND LIPID TRANSPORT SUPERFAMILY PROTEIN"/>
    <property type="match status" value="1"/>
</dbReference>
<accession>A0A6J4K5I3</accession>
<evidence type="ECO:0000313" key="2">
    <source>
        <dbReference type="EMBL" id="CAA9295740.1"/>
    </source>
</evidence>
<protein>
    <recommendedName>
        <fullName evidence="1">Coenzyme Q-binding protein COQ10 START domain-containing protein</fullName>
    </recommendedName>
</protein>
<gene>
    <name evidence="2" type="ORF">AVDCRST_MAG61-571</name>
</gene>
<name>A0A6J4K5I3_9ACTN</name>
<dbReference type="Pfam" id="PF03364">
    <property type="entry name" value="Polyketide_cyc"/>
    <property type="match status" value="1"/>
</dbReference>
<dbReference type="InterPro" id="IPR047137">
    <property type="entry name" value="ORF3"/>
</dbReference>
<organism evidence="2">
    <name type="scientific">uncultured Friedmanniella sp</name>
    <dbReference type="NCBI Taxonomy" id="335381"/>
    <lineage>
        <taxon>Bacteria</taxon>
        <taxon>Bacillati</taxon>
        <taxon>Actinomycetota</taxon>
        <taxon>Actinomycetes</taxon>
        <taxon>Propionibacteriales</taxon>
        <taxon>Nocardioidaceae</taxon>
        <taxon>Friedmanniella</taxon>
        <taxon>environmental samples</taxon>
    </lineage>
</organism>
<dbReference type="CDD" id="cd07817">
    <property type="entry name" value="SRPBCC_8"/>
    <property type="match status" value="1"/>
</dbReference>
<sequence length="156" mass="16618">MGAVAHYVEVNAPADQCYAWWRGLTNLPQIMPDVQSVTPRDGSTHVTHWKVSGPLGKTVEWDAKIVEDVPGTRIAWATEDSSALEVKNAGAVRFDDHGGTTGVEVSLQYDPPAGLLGEAIAKLFSDPQDKVEKALAAFKTTIEASTPGSGTTVKQS</sequence>
<dbReference type="PANTHER" id="PTHR33824:SF7">
    <property type="entry name" value="POLYKETIDE CYCLASE_DEHYDRASE AND LIPID TRANSPORT SUPERFAMILY PROTEIN"/>
    <property type="match status" value="1"/>
</dbReference>
<dbReference type="Gene3D" id="3.30.530.20">
    <property type="match status" value="1"/>
</dbReference>
<dbReference type="SUPFAM" id="SSF55961">
    <property type="entry name" value="Bet v1-like"/>
    <property type="match status" value="1"/>
</dbReference>
<proteinExistence type="predicted"/>
<dbReference type="AlphaFoldDB" id="A0A6J4K5I3"/>
<dbReference type="InterPro" id="IPR023393">
    <property type="entry name" value="START-like_dom_sf"/>
</dbReference>
<dbReference type="InterPro" id="IPR005031">
    <property type="entry name" value="COQ10_START"/>
</dbReference>